<gene>
    <name evidence="1" type="ORF">E1I69_10355</name>
</gene>
<protein>
    <submittedName>
        <fullName evidence="1">DUF2777 domain-containing protein</fullName>
    </submittedName>
</protein>
<dbReference type="EMBL" id="SLUB01000015">
    <property type="protein sequence ID" value="THE12590.1"/>
    <property type="molecule type" value="Genomic_DNA"/>
</dbReference>
<organism evidence="1 2">
    <name type="scientific">Bacillus timonensis</name>
    <dbReference type="NCBI Taxonomy" id="1033734"/>
    <lineage>
        <taxon>Bacteria</taxon>
        <taxon>Bacillati</taxon>
        <taxon>Bacillota</taxon>
        <taxon>Bacilli</taxon>
        <taxon>Bacillales</taxon>
        <taxon>Bacillaceae</taxon>
        <taxon>Bacillus</taxon>
    </lineage>
</organism>
<dbReference type="Pfam" id="PF10949">
    <property type="entry name" value="DUF2777"/>
    <property type="match status" value="1"/>
</dbReference>
<name>A0A4S3PS94_9BACI</name>
<keyword evidence="2" id="KW-1185">Reference proteome</keyword>
<sequence>MDGGFALDLQQRLGSITEQKRSFITGTTECINDQWIFFEAETDEASMLEEMIGKEVEVFTLNKWEKGIFVEDGLIQMNGYFYKLDNGDCLRFRKKLTLAYKEWLEGFTEDQFIRFTSTLNKLSFSLYDCIHCHNQLMFQEENRENEGVNFILFDNTELLLSVHHHFSRGKLKKDRFEFTLANGKRAILSTLCK</sequence>
<evidence type="ECO:0000313" key="2">
    <source>
        <dbReference type="Proteomes" id="UP000306477"/>
    </source>
</evidence>
<reference evidence="1 2" key="1">
    <citation type="journal article" date="2019" name="Indoor Air">
        <title>Impacts of indoor surface finishes on bacterial viability.</title>
        <authorList>
            <person name="Hu J."/>
            <person name="Maamar S.B."/>
            <person name="Glawe A.J."/>
            <person name="Gottel N."/>
            <person name="Gilbert J.A."/>
            <person name="Hartmann E.M."/>
        </authorList>
    </citation>
    <scope>NUCLEOTIDE SEQUENCE [LARGE SCALE GENOMIC DNA]</scope>
    <source>
        <strain evidence="1 2">AF060A6</strain>
    </source>
</reference>
<accession>A0A4S3PS94</accession>
<comment type="caution">
    <text evidence="1">The sequence shown here is derived from an EMBL/GenBank/DDBJ whole genome shotgun (WGS) entry which is preliminary data.</text>
</comment>
<dbReference type="InterPro" id="IPR024488">
    <property type="entry name" value="DUF2777"/>
</dbReference>
<proteinExistence type="predicted"/>
<dbReference type="Proteomes" id="UP000306477">
    <property type="component" value="Unassembled WGS sequence"/>
</dbReference>
<dbReference type="AlphaFoldDB" id="A0A4S3PS94"/>
<dbReference type="OrthoDB" id="2923064at2"/>
<evidence type="ECO:0000313" key="1">
    <source>
        <dbReference type="EMBL" id="THE12590.1"/>
    </source>
</evidence>